<dbReference type="HAMAP" id="MF_00049_B">
    <property type="entry name" value="Leu_tRNA_synth_B"/>
    <property type="match status" value="1"/>
</dbReference>
<dbReference type="SUPFAM" id="SSF47323">
    <property type="entry name" value="Anticodon-binding domain of a subclass of class I aminoacyl-tRNA synthetases"/>
    <property type="match status" value="1"/>
</dbReference>
<dbReference type="InterPro" id="IPR014729">
    <property type="entry name" value="Rossmann-like_a/b/a_fold"/>
</dbReference>
<evidence type="ECO:0000256" key="10">
    <source>
        <dbReference type="ARBA" id="ARBA00047469"/>
    </source>
</evidence>
<dbReference type="Pfam" id="PF13603">
    <property type="entry name" value="tRNA-synt_1_2"/>
    <property type="match status" value="1"/>
</dbReference>
<feature type="domain" description="Aminoacyl-tRNA synthetase class Ia" evidence="11">
    <location>
        <begin position="416"/>
        <end position="589"/>
    </location>
</feature>
<reference evidence="15" key="1">
    <citation type="submission" date="2018-06" db="EMBL/GenBank/DDBJ databases">
        <authorList>
            <person name="Zhirakovskaya E."/>
        </authorList>
    </citation>
    <scope>NUCLEOTIDE SEQUENCE</scope>
</reference>
<dbReference type="Gene3D" id="2.20.28.290">
    <property type="match status" value="1"/>
</dbReference>
<dbReference type="Pfam" id="PF09334">
    <property type="entry name" value="tRNA-synt_1g"/>
    <property type="match status" value="1"/>
</dbReference>
<dbReference type="GO" id="GO:0002161">
    <property type="term" value="F:aminoacyl-tRNA deacylase activity"/>
    <property type="evidence" value="ECO:0007669"/>
    <property type="project" value="InterPro"/>
</dbReference>
<protein>
    <recommendedName>
        <fullName evidence="2">leucine--tRNA ligase</fullName>
        <ecNumber evidence="2">6.1.1.4</ecNumber>
    </recommendedName>
    <alternativeName>
        <fullName evidence="9">Leucyl-tRNA synthetase</fullName>
    </alternativeName>
</protein>
<gene>
    <name evidence="15" type="ORF">MNBD_ALPHA03-1960</name>
</gene>
<organism evidence="15">
    <name type="scientific">hydrothermal vent metagenome</name>
    <dbReference type="NCBI Taxonomy" id="652676"/>
    <lineage>
        <taxon>unclassified sequences</taxon>
        <taxon>metagenomes</taxon>
        <taxon>ecological metagenomes</taxon>
    </lineage>
</organism>
<comment type="similarity">
    <text evidence="1">Belongs to the class-I aminoacyl-tRNA synthetase family.</text>
</comment>
<evidence type="ECO:0000259" key="13">
    <source>
        <dbReference type="Pfam" id="PF09334"/>
    </source>
</evidence>
<comment type="catalytic activity">
    <reaction evidence="10">
        <text>tRNA(Leu) + L-leucine + ATP = L-leucyl-tRNA(Leu) + AMP + diphosphate</text>
        <dbReference type="Rhea" id="RHEA:11688"/>
        <dbReference type="Rhea" id="RHEA-COMP:9613"/>
        <dbReference type="Rhea" id="RHEA-COMP:9622"/>
        <dbReference type="ChEBI" id="CHEBI:30616"/>
        <dbReference type="ChEBI" id="CHEBI:33019"/>
        <dbReference type="ChEBI" id="CHEBI:57427"/>
        <dbReference type="ChEBI" id="CHEBI:78442"/>
        <dbReference type="ChEBI" id="CHEBI:78494"/>
        <dbReference type="ChEBI" id="CHEBI:456215"/>
        <dbReference type="EC" id="6.1.1.4"/>
    </reaction>
</comment>
<feature type="domain" description="Methionyl/Leucyl tRNA synthetase" evidence="13">
    <location>
        <begin position="36"/>
        <end position="174"/>
    </location>
</feature>
<dbReference type="Gene3D" id="3.40.50.620">
    <property type="entry name" value="HUPs"/>
    <property type="match status" value="2"/>
</dbReference>
<name>A0A3B1B5E8_9ZZZZ</name>
<dbReference type="SUPFAM" id="SSF50677">
    <property type="entry name" value="ValRS/IleRS/LeuRS editing domain"/>
    <property type="match status" value="1"/>
</dbReference>
<dbReference type="FunFam" id="1.10.730.10:FF:000002">
    <property type="entry name" value="Leucine--tRNA ligase"/>
    <property type="match status" value="1"/>
</dbReference>
<dbReference type="InterPro" id="IPR013155">
    <property type="entry name" value="M/V/L/I-tRNA-synth_anticd-bd"/>
</dbReference>
<dbReference type="InterPro" id="IPR001412">
    <property type="entry name" value="aa-tRNA-synth_I_CS"/>
</dbReference>
<evidence type="ECO:0000256" key="1">
    <source>
        <dbReference type="ARBA" id="ARBA00005594"/>
    </source>
</evidence>
<dbReference type="PROSITE" id="PS00178">
    <property type="entry name" value="AA_TRNA_LIGASE_I"/>
    <property type="match status" value="1"/>
</dbReference>
<keyword evidence="3" id="KW-0963">Cytoplasm</keyword>
<dbReference type="InterPro" id="IPR002300">
    <property type="entry name" value="aa-tRNA-synth_Ia"/>
</dbReference>
<feature type="domain" description="Aminoacyl-tRNA synthetase class Ia" evidence="11">
    <location>
        <begin position="607"/>
        <end position="650"/>
    </location>
</feature>
<dbReference type="GO" id="GO:0006429">
    <property type="term" value="P:leucyl-tRNA aminoacylation"/>
    <property type="evidence" value="ECO:0007669"/>
    <property type="project" value="InterPro"/>
</dbReference>
<keyword evidence="6" id="KW-0067">ATP-binding</keyword>
<dbReference type="InterPro" id="IPR009080">
    <property type="entry name" value="tRNAsynth_Ia_anticodon-bd"/>
</dbReference>
<dbReference type="Gene3D" id="3.10.20.590">
    <property type="match status" value="1"/>
</dbReference>
<feature type="domain" description="Methionyl/Valyl/Leucyl/Isoleucyl-tRNA synthetase anticodon-binding" evidence="12">
    <location>
        <begin position="694"/>
        <end position="812"/>
    </location>
</feature>
<dbReference type="SUPFAM" id="SSF52374">
    <property type="entry name" value="Nucleotidylyl transferase"/>
    <property type="match status" value="1"/>
</dbReference>
<dbReference type="InterPro" id="IPR002302">
    <property type="entry name" value="Leu-tRNA-ligase"/>
</dbReference>
<keyword evidence="5" id="KW-0547">Nucleotide-binding</keyword>
<evidence type="ECO:0000256" key="9">
    <source>
        <dbReference type="ARBA" id="ARBA00030520"/>
    </source>
</evidence>
<dbReference type="NCBIfam" id="TIGR00396">
    <property type="entry name" value="leuS_bact"/>
    <property type="match status" value="1"/>
</dbReference>
<evidence type="ECO:0000313" key="15">
    <source>
        <dbReference type="EMBL" id="VAX06608.1"/>
    </source>
</evidence>
<evidence type="ECO:0000256" key="6">
    <source>
        <dbReference type="ARBA" id="ARBA00022840"/>
    </source>
</evidence>
<keyword evidence="4 15" id="KW-0436">Ligase</keyword>
<dbReference type="GO" id="GO:0005829">
    <property type="term" value="C:cytosol"/>
    <property type="evidence" value="ECO:0007669"/>
    <property type="project" value="TreeGrafter"/>
</dbReference>
<dbReference type="EMBL" id="UOFW01000169">
    <property type="protein sequence ID" value="VAX06608.1"/>
    <property type="molecule type" value="Genomic_DNA"/>
</dbReference>
<evidence type="ECO:0000259" key="14">
    <source>
        <dbReference type="Pfam" id="PF13603"/>
    </source>
</evidence>
<evidence type="ECO:0000256" key="5">
    <source>
        <dbReference type="ARBA" id="ARBA00022741"/>
    </source>
</evidence>
<proteinExistence type="inferred from homology"/>
<evidence type="ECO:0000256" key="8">
    <source>
        <dbReference type="ARBA" id="ARBA00023146"/>
    </source>
</evidence>
<dbReference type="CDD" id="cd07958">
    <property type="entry name" value="Anticodon_Ia_Leu_BEm"/>
    <property type="match status" value="1"/>
</dbReference>
<feature type="domain" description="Leucyl-tRNA synthetase editing" evidence="14">
    <location>
        <begin position="220"/>
        <end position="402"/>
    </location>
</feature>
<evidence type="ECO:0000256" key="4">
    <source>
        <dbReference type="ARBA" id="ARBA00022598"/>
    </source>
</evidence>
<evidence type="ECO:0000259" key="12">
    <source>
        <dbReference type="Pfam" id="PF08264"/>
    </source>
</evidence>
<evidence type="ECO:0000256" key="2">
    <source>
        <dbReference type="ARBA" id="ARBA00013164"/>
    </source>
</evidence>
<dbReference type="GO" id="GO:0004823">
    <property type="term" value="F:leucine-tRNA ligase activity"/>
    <property type="evidence" value="ECO:0007669"/>
    <property type="project" value="UniProtKB-EC"/>
</dbReference>
<sequence length="850" mass="96195">MTRYNAGITEAKWQKIWTERETFLVVEDPSLPKYYVLEMFPYPSGKIHMGHVRNYTQGDVVARYRRAKGFNVLHPMGWDAFGMPAENAAMEHNVHPAKWTYENIAHMRGQLQQMGLSIDWSRELATCDPEYYGQEQKMFLDFMAAGLVYRKESWVNWDPVDNTVLANEQVVDGCGWRSGAPVERRRLSQWFLKITEYAEELNEALDHLDRWPEKVRTMQKNWIGRSEGLRLSFEIDHQDPLEVYTTRPDTIFGACGMAIAADHPLAAKLALSNPALQEFILECRAGATTEEAMEKMEKKGFDTGITAKSPFEDRDLPVFVANFVLMDYGTGAIFMSAAHDQRDLDFAHKYNLEVRTVIRPDGEGADFAVDKEAYTGPGKIFNSDFLDGLTIEDAKAEVARRAEKGNFGTKTINFRLRDWGISRQRYWGCPIPVVHCDDCGIVPVPKADLPVILPDDVSFDKPGNPLVHHPTWKNIDCPECGKPARRETDTFDTFIDSSWYFARFCSPKSDDPVDADAANYWLPVDQYVGGVEHAILHLLYSRFYTRAMKKIGLSSVDEPFDGLFTQGMVCHETYADTKGNWVLPTDLIKNDDGALVEKKTGDIITVGRSIKMSKSKKNVVDPTAIIDQYGADTARWFMLSDSPPARDLEWTEEGVEGAWRFTQRLWRTVTMGMEGLRDCEEPAEFSKAAQDLRRITHVSIDAVSRDIEGFHFNNAVAQIYKFSNAVNAFKPDGSDGDIHALREALTTLIQLTAPMMPHLAEEMWQMMGQEGIVTDADWPVAQPELMQENTITIAIQVKGKLRDTIDVEKDMDSAALEKLALDTEKIKSAVGEHVIRKVIVVPNRIVNIVI</sequence>
<evidence type="ECO:0000256" key="7">
    <source>
        <dbReference type="ARBA" id="ARBA00022917"/>
    </source>
</evidence>
<dbReference type="Pfam" id="PF08264">
    <property type="entry name" value="Anticodon_1"/>
    <property type="match status" value="1"/>
</dbReference>
<dbReference type="InterPro" id="IPR015413">
    <property type="entry name" value="Methionyl/Leucyl_tRNA_Synth"/>
</dbReference>
<dbReference type="InterPro" id="IPR025709">
    <property type="entry name" value="Leu_tRNA-synth_edit"/>
</dbReference>
<dbReference type="PANTHER" id="PTHR43740:SF2">
    <property type="entry name" value="LEUCINE--TRNA LIGASE, MITOCHONDRIAL"/>
    <property type="match status" value="1"/>
</dbReference>
<dbReference type="FunFam" id="3.40.50.620:FF:000003">
    <property type="entry name" value="Leucine--tRNA ligase"/>
    <property type="match status" value="1"/>
</dbReference>
<dbReference type="GO" id="GO:0005524">
    <property type="term" value="F:ATP binding"/>
    <property type="evidence" value="ECO:0007669"/>
    <property type="project" value="UniProtKB-KW"/>
</dbReference>
<evidence type="ECO:0000256" key="3">
    <source>
        <dbReference type="ARBA" id="ARBA00022490"/>
    </source>
</evidence>
<dbReference type="Gene3D" id="1.10.730.10">
    <property type="entry name" value="Isoleucyl-tRNA Synthetase, Domain 1"/>
    <property type="match status" value="1"/>
</dbReference>
<dbReference type="EC" id="6.1.1.4" evidence="2"/>
<dbReference type="PRINTS" id="PR00985">
    <property type="entry name" value="TRNASYNTHLEU"/>
</dbReference>
<keyword evidence="7" id="KW-0648">Protein biosynthesis</keyword>
<dbReference type="InterPro" id="IPR009008">
    <property type="entry name" value="Val/Leu/Ile-tRNA-synth_edit"/>
</dbReference>
<dbReference type="FunFam" id="3.40.50.620:FF:000056">
    <property type="entry name" value="Leucine--tRNA ligase"/>
    <property type="match status" value="1"/>
</dbReference>
<dbReference type="CDD" id="cd00812">
    <property type="entry name" value="LeuRS_core"/>
    <property type="match status" value="1"/>
</dbReference>
<dbReference type="AlphaFoldDB" id="A0A3B1B5E8"/>
<dbReference type="Pfam" id="PF00133">
    <property type="entry name" value="tRNA-synt_1"/>
    <property type="match status" value="2"/>
</dbReference>
<dbReference type="PANTHER" id="PTHR43740">
    <property type="entry name" value="LEUCYL-TRNA SYNTHETASE"/>
    <property type="match status" value="1"/>
</dbReference>
<accession>A0A3B1B5E8</accession>
<evidence type="ECO:0000259" key="11">
    <source>
        <dbReference type="Pfam" id="PF00133"/>
    </source>
</evidence>
<keyword evidence="8 15" id="KW-0030">Aminoacyl-tRNA synthetase</keyword>